<keyword evidence="3" id="KW-1185">Reference proteome</keyword>
<dbReference type="InterPro" id="IPR027417">
    <property type="entry name" value="P-loop_NTPase"/>
</dbReference>
<gene>
    <name evidence="2" type="ordered locus">MLP_18700</name>
</gene>
<feature type="compositionally biased region" description="Polar residues" evidence="1">
    <location>
        <begin position="19"/>
        <end position="29"/>
    </location>
</feature>
<evidence type="ECO:0000313" key="2">
    <source>
        <dbReference type="EMBL" id="BAK34884.1"/>
    </source>
</evidence>
<accession>F5XT12</accession>
<evidence type="ECO:0000313" key="3">
    <source>
        <dbReference type="Proteomes" id="UP000007947"/>
    </source>
</evidence>
<proteinExistence type="predicted"/>
<dbReference type="SUPFAM" id="SSF52540">
    <property type="entry name" value="P-loop containing nucleoside triphosphate hydrolases"/>
    <property type="match status" value="1"/>
</dbReference>
<dbReference type="KEGG" id="mph:MLP_18700"/>
<dbReference type="HOGENOM" id="CLU_103307_0_0_11"/>
<feature type="region of interest" description="Disordered" evidence="1">
    <location>
        <begin position="1"/>
        <end position="29"/>
    </location>
</feature>
<sequence length="192" mass="21870">MSAMRDSRPIVDNPGDLQLSRSQRSTSERPASLVILRGNSASGKTTVARALRERLHQPVAWVEQDYLRRTVLMEPDEPATSTIHLVDTVARYALEEGFFTVLEGILPSCHYTEVLSALLRDYCDTTHCFYFDIPLQETLLRHETRSLRDVIPSANLRSWYRQRDTIPNLSETIIGVASSAHETVELIVKRFQ</sequence>
<dbReference type="eggNOG" id="COG4639">
    <property type="taxonomic scope" value="Bacteria"/>
</dbReference>
<dbReference type="Pfam" id="PF13671">
    <property type="entry name" value="AAA_33"/>
    <property type="match status" value="1"/>
</dbReference>
<organism evidence="2 3">
    <name type="scientific">Microlunatus phosphovorus (strain ATCC 700054 / DSM 10555 / JCM 9379 / NBRC 101784 / NCIMB 13414 / VKM Ac-1990 / NM-1)</name>
    <dbReference type="NCBI Taxonomy" id="1032480"/>
    <lineage>
        <taxon>Bacteria</taxon>
        <taxon>Bacillati</taxon>
        <taxon>Actinomycetota</taxon>
        <taxon>Actinomycetes</taxon>
        <taxon>Propionibacteriales</taxon>
        <taxon>Propionibacteriaceae</taxon>
        <taxon>Microlunatus</taxon>
    </lineage>
</organism>
<name>F5XT12_MICPN</name>
<protein>
    <recommendedName>
        <fullName evidence="4">UDP-N-acetylglucosamine kinase</fullName>
    </recommendedName>
</protein>
<reference evidence="2 3" key="1">
    <citation type="submission" date="2011-05" db="EMBL/GenBank/DDBJ databases">
        <title>Whole genome sequence of Microlunatus phosphovorus NM-1.</title>
        <authorList>
            <person name="Hosoyama A."/>
            <person name="Sasaki K."/>
            <person name="Harada T."/>
            <person name="Igarashi R."/>
            <person name="Kawakoshi A."/>
            <person name="Sasagawa M."/>
            <person name="Fukada J."/>
            <person name="Nakamura S."/>
            <person name="Katano Y."/>
            <person name="Hanada S."/>
            <person name="Kamagata Y."/>
            <person name="Nakamura N."/>
            <person name="Yamazaki S."/>
            <person name="Fujita N."/>
        </authorList>
    </citation>
    <scope>NUCLEOTIDE SEQUENCE [LARGE SCALE GENOMIC DNA]</scope>
    <source>
        <strain evidence="3">ATCC 700054 / DSM 10555 / JCM 9379 / NBRC 101784 / NCIMB 13414 / VKM Ac-1990 / NM-1</strain>
    </source>
</reference>
<evidence type="ECO:0008006" key="4">
    <source>
        <dbReference type="Google" id="ProtNLM"/>
    </source>
</evidence>
<dbReference type="EMBL" id="AP012204">
    <property type="protein sequence ID" value="BAK34884.1"/>
    <property type="molecule type" value="Genomic_DNA"/>
</dbReference>
<dbReference type="AlphaFoldDB" id="F5XT12"/>
<dbReference type="Proteomes" id="UP000007947">
    <property type="component" value="Chromosome"/>
</dbReference>
<dbReference type="Gene3D" id="3.40.50.300">
    <property type="entry name" value="P-loop containing nucleotide triphosphate hydrolases"/>
    <property type="match status" value="1"/>
</dbReference>
<evidence type="ECO:0000256" key="1">
    <source>
        <dbReference type="SAM" id="MobiDB-lite"/>
    </source>
</evidence>